<dbReference type="Pfam" id="PF05973">
    <property type="entry name" value="Gp49"/>
    <property type="match status" value="1"/>
</dbReference>
<dbReference type="Proteomes" id="UP000006552">
    <property type="component" value="Chromosome"/>
</dbReference>
<dbReference type="RefSeq" id="WP_011239182.1">
    <property type="nucleotide sequence ID" value="NC_006513.1"/>
</dbReference>
<keyword evidence="2" id="KW-1185">Reference proteome</keyword>
<name>Q5NZJ2_AROAE</name>
<evidence type="ECO:0000313" key="2">
    <source>
        <dbReference type="Proteomes" id="UP000006552"/>
    </source>
</evidence>
<proteinExistence type="predicted"/>
<dbReference type="EMBL" id="CR555306">
    <property type="protein sequence ID" value="CAI09522.1"/>
    <property type="molecule type" value="Genomic_DNA"/>
</dbReference>
<gene>
    <name evidence="1" type="ORF">ebD106</name>
</gene>
<dbReference type="KEGG" id="eba:ebD106"/>
<evidence type="ECO:0000313" key="1">
    <source>
        <dbReference type="EMBL" id="CAI09522.1"/>
    </source>
</evidence>
<dbReference type="HOGENOM" id="CLU_122734_6_0_4"/>
<sequence>MPFVLDVSKIANIQGMNWTVSYFNERVREEITKWPVGIYADFLRLIFLMEEHGADLRLPHSRAMGDGLFELRCKGEEGIGRVFYCTLVGRQIVILHSFIKKTQETPDRELKTARKRLKEVKHG</sequence>
<dbReference type="eggNOG" id="COG4679">
    <property type="taxonomic scope" value="Bacteria"/>
</dbReference>
<protein>
    <recommendedName>
        <fullName evidence="3">Phage-related protein</fullName>
    </recommendedName>
</protein>
<dbReference type="STRING" id="76114.ebD106"/>
<dbReference type="InterPro" id="IPR009241">
    <property type="entry name" value="HigB-like"/>
</dbReference>
<evidence type="ECO:0008006" key="3">
    <source>
        <dbReference type="Google" id="ProtNLM"/>
    </source>
</evidence>
<organism evidence="1 2">
    <name type="scientific">Aromatoleum aromaticum (strain DSM 19018 / LMG 30748 / EbN1)</name>
    <name type="common">Azoarcus sp. (strain EbN1)</name>
    <dbReference type="NCBI Taxonomy" id="76114"/>
    <lineage>
        <taxon>Bacteria</taxon>
        <taxon>Pseudomonadati</taxon>
        <taxon>Pseudomonadota</taxon>
        <taxon>Betaproteobacteria</taxon>
        <taxon>Rhodocyclales</taxon>
        <taxon>Rhodocyclaceae</taxon>
        <taxon>Aromatoleum</taxon>
    </lineage>
</organism>
<dbReference type="AlphaFoldDB" id="Q5NZJ2"/>
<reference evidence="1 2" key="1">
    <citation type="journal article" date="2005" name="Arch. Microbiol.">
        <title>The genome sequence of an anaerobic aromatic-degrading denitrifying bacterium, strain EbN1.</title>
        <authorList>
            <person name="Rabus R."/>
            <person name="Kube M."/>
            <person name="Heider J."/>
            <person name="Beck A."/>
            <person name="Heitmann K."/>
            <person name="Widdel F."/>
            <person name="Reinhardt R."/>
        </authorList>
    </citation>
    <scope>NUCLEOTIDE SEQUENCE [LARGE SCALE GENOMIC DNA]</scope>
    <source>
        <strain evidence="1 2">EbN1</strain>
    </source>
</reference>
<accession>Q5NZJ2</accession>